<dbReference type="GO" id="GO:0016301">
    <property type="term" value="F:kinase activity"/>
    <property type="evidence" value="ECO:0007669"/>
    <property type="project" value="UniProtKB-KW"/>
</dbReference>
<reference evidence="3" key="1">
    <citation type="submission" date="2016-01" db="EMBL/GenBank/DDBJ databases">
        <authorList>
            <person name="Mitreva M."/>
            <person name="Pepin K.H."/>
            <person name="Mihindukulasuriya K.A."/>
            <person name="Fulton R."/>
            <person name="Fronick C."/>
            <person name="O'Laughlin M."/>
            <person name="Miner T."/>
            <person name="Herter B."/>
            <person name="Rosa B.A."/>
            <person name="Cordes M."/>
            <person name="Tomlinson C."/>
            <person name="Wollam A."/>
            <person name="Palsikar V.B."/>
            <person name="Mardis E.R."/>
            <person name="Wilson R.K."/>
        </authorList>
    </citation>
    <scope>NUCLEOTIDE SEQUENCE [LARGE SCALE GENOMIC DNA]</scope>
    <source>
        <strain evidence="3">CMW8396</strain>
    </source>
</reference>
<comment type="caution">
    <text evidence="2">The sequence shown here is derived from an EMBL/GenBank/DDBJ whole genome shotgun (WGS) entry which is preliminary data.</text>
</comment>
<evidence type="ECO:0000313" key="2">
    <source>
        <dbReference type="EMBL" id="KXA14982.1"/>
    </source>
</evidence>
<dbReference type="EMBL" id="LRPX01000035">
    <property type="protein sequence ID" value="KXA14982.1"/>
    <property type="molecule type" value="Genomic_DNA"/>
</dbReference>
<dbReference type="PANTHER" id="PTHR18964">
    <property type="entry name" value="ROK (REPRESSOR, ORF, KINASE) FAMILY"/>
    <property type="match status" value="1"/>
</dbReference>
<protein>
    <submittedName>
        <fullName evidence="2">Putative glucokinase</fullName>
    </submittedName>
</protein>
<comment type="similarity">
    <text evidence="1">Belongs to the ROK (NagC/XylR) family.</text>
</comment>
<dbReference type="PROSITE" id="PS01125">
    <property type="entry name" value="ROK"/>
    <property type="match status" value="1"/>
</dbReference>
<name>A0A133NFA9_9FUSO</name>
<organism evidence="2 3">
    <name type="scientific">Fusobacterium equinum</name>
    <dbReference type="NCBI Taxonomy" id="134605"/>
    <lineage>
        <taxon>Bacteria</taxon>
        <taxon>Fusobacteriati</taxon>
        <taxon>Fusobacteriota</taxon>
        <taxon>Fusobacteriia</taxon>
        <taxon>Fusobacteriales</taxon>
        <taxon>Fusobacteriaceae</taxon>
        <taxon>Fusobacterium</taxon>
    </lineage>
</organism>
<dbReference type="InterPro" id="IPR000600">
    <property type="entry name" value="ROK"/>
</dbReference>
<gene>
    <name evidence="2" type="ORF">HMPREF3206_00813</name>
</gene>
<evidence type="ECO:0000313" key="3">
    <source>
        <dbReference type="Proteomes" id="UP000070617"/>
    </source>
</evidence>
<proteinExistence type="inferred from homology"/>
<dbReference type="PATRIC" id="fig|134605.3.peg.810"/>
<dbReference type="PANTHER" id="PTHR18964:SF149">
    <property type="entry name" value="BIFUNCTIONAL UDP-N-ACETYLGLUCOSAMINE 2-EPIMERASE_N-ACETYLMANNOSAMINE KINASE"/>
    <property type="match status" value="1"/>
</dbReference>
<sequence length="336" mass="36094">MHKSLENSIIRKKDKEEKKMKYYAGVDLGGTNTKIGICDAEGKIVSSSSIKTDSIRGVEDTLFRIWTEIQRQVLEQKIEKEDLQGIGIGIPGPVKNQSVVGFFANFPWEKNINLQEKMEKISGVSTKLDNDVNVIAQGEAIFGAARGHRSSITVALGTGIGGGIFIDGKLISGMTGAGGEVGHMKLVPDGKLCGCGQKGCFEAYASATGMIREALSRLYVNKQNALYDKFQGNYEKLEAKDIFEAAAAGDIFSQEIVDYEAEYLAMGIGNLLNIINPEVIVLGGGIALAKEQILVPIQTKISKYALEITLENLEIKTGVLGNEAGILGAAALFIVS</sequence>
<keyword evidence="3" id="KW-1185">Reference proteome</keyword>
<accession>A0A133NFA9</accession>
<dbReference type="Pfam" id="PF00480">
    <property type="entry name" value="ROK"/>
    <property type="match status" value="1"/>
</dbReference>
<dbReference type="SUPFAM" id="SSF53067">
    <property type="entry name" value="Actin-like ATPase domain"/>
    <property type="match status" value="1"/>
</dbReference>
<keyword evidence="2" id="KW-0808">Transferase</keyword>
<dbReference type="STRING" id="134605.HMPREF3206_00813"/>
<keyword evidence="2" id="KW-0418">Kinase</keyword>
<dbReference type="Gene3D" id="3.30.420.40">
    <property type="match status" value="2"/>
</dbReference>
<evidence type="ECO:0000256" key="1">
    <source>
        <dbReference type="ARBA" id="ARBA00006479"/>
    </source>
</evidence>
<dbReference type="AlphaFoldDB" id="A0A133NFA9"/>
<dbReference type="InterPro" id="IPR043129">
    <property type="entry name" value="ATPase_NBD"/>
</dbReference>
<dbReference type="InterPro" id="IPR049874">
    <property type="entry name" value="ROK_cs"/>
</dbReference>
<dbReference type="Proteomes" id="UP000070617">
    <property type="component" value="Unassembled WGS sequence"/>
</dbReference>